<dbReference type="PANTHER" id="PTHR33143:SF6">
    <property type="entry name" value="OS08G0102900 PROTEIN"/>
    <property type="match status" value="1"/>
</dbReference>
<evidence type="ECO:0000256" key="1">
    <source>
        <dbReference type="SAM" id="MobiDB-lite"/>
    </source>
</evidence>
<feature type="domain" description="VQ" evidence="2">
    <location>
        <begin position="22"/>
        <end position="47"/>
    </location>
</feature>
<dbReference type="GO" id="GO:0005634">
    <property type="term" value="C:nucleus"/>
    <property type="evidence" value="ECO:0007669"/>
    <property type="project" value="TreeGrafter"/>
</dbReference>
<gene>
    <name evidence="3" type="ORF">SI8410_09013867</name>
</gene>
<protein>
    <recommendedName>
        <fullName evidence="2">VQ domain-containing protein</fullName>
    </recommendedName>
</protein>
<dbReference type="InterPro" id="IPR008889">
    <property type="entry name" value="VQ"/>
</dbReference>
<feature type="region of interest" description="Disordered" evidence="1">
    <location>
        <begin position="44"/>
        <end position="74"/>
    </location>
</feature>
<name>A0A7I8KZG0_SPIIN</name>
<dbReference type="Proteomes" id="UP000663760">
    <property type="component" value="Chromosome 9"/>
</dbReference>
<dbReference type="EMBL" id="LR746272">
    <property type="protein sequence ID" value="CAA7403189.1"/>
    <property type="molecule type" value="Genomic_DNA"/>
</dbReference>
<evidence type="ECO:0000313" key="4">
    <source>
        <dbReference type="Proteomes" id="UP000663760"/>
    </source>
</evidence>
<dbReference type="PANTHER" id="PTHR33143">
    <property type="entry name" value="F16F4.1 PROTEIN-RELATED"/>
    <property type="match status" value="1"/>
</dbReference>
<organism evidence="3 4">
    <name type="scientific">Spirodela intermedia</name>
    <name type="common">Intermediate duckweed</name>
    <dbReference type="NCBI Taxonomy" id="51605"/>
    <lineage>
        <taxon>Eukaryota</taxon>
        <taxon>Viridiplantae</taxon>
        <taxon>Streptophyta</taxon>
        <taxon>Embryophyta</taxon>
        <taxon>Tracheophyta</taxon>
        <taxon>Spermatophyta</taxon>
        <taxon>Magnoliopsida</taxon>
        <taxon>Liliopsida</taxon>
        <taxon>Araceae</taxon>
        <taxon>Lemnoideae</taxon>
        <taxon>Spirodela</taxon>
    </lineage>
</organism>
<dbReference type="InterPro" id="IPR039607">
    <property type="entry name" value="VQ_8/17/18/20/21/25"/>
</dbReference>
<dbReference type="OrthoDB" id="1518325at2759"/>
<evidence type="ECO:0000313" key="3">
    <source>
        <dbReference type="EMBL" id="CAA7403189.1"/>
    </source>
</evidence>
<accession>A0A7I8KZG0</accession>
<dbReference type="Pfam" id="PF05678">
    <property type="entry name" value="VQ"/>
    <property type="match status" value="1"/>
</dbReference>
<reference evidence="3" key="1">
    <citation type="submission" date="2020-02" db="EMBL/GenBank/DDBJ databases">
        <authorList>
            <person name="Scholz U."/>
            <person name="Mascher M."/>
            <person name="Fiebig A."/>
        </authorList>
    </citation>
    <scope>NUCLEOTIDE SEQUENCE</scope>
</reference>
<keyword evidence="4" id="KW-1185">Reference proteome</keyword>
<evidence type="ECO:0000259" key="2">
    <source>
        <dbReference type="Pfam" id="PF05678"/>
    </source>
</evidence>
<dbReference type="AlphaFoldDB" id="A0A7I8KZG0"/>
<proteinExistence type="predicted"/>
<sequence>MVQQGSHSIRKTPRKPVVIYVVSPKIIHVKASEFMSLVQRLTGIDSSASSPPPTATATEGELLGDRKTHDCGSPAKPEAIRATRNHFPLLDSVDGPTQQEAADQFSCWRSFFANDLSLTPVAGGPKDTTGLAAPDRWLFHGQYLMGQTAPSVPLSSSTGQFIDVFCRVLPDSRD</sequence>